<name>A0A5C3M7E4_9AGAR</name>
<dbReference type="EMBL" id="ML213595">
    <property type="protein sequence ID" value="TFK41220.1"/>
    <property type="molecule type" value="Genomic_DNA"/>
</dbReference>
<feature type="region of interest" description="Disordered" evidence="1">
    <location>
        <begin position="107"/>
        <end position="126"/>
    </location>
</feature>
<gene>
    <name evidence="2" type="ORF">BDQ12DRAFT_664064</name>
</gene>
<accession>A0A5C3M7E4</accession>
<organism evidence="2 3">
    <name type="scientific">Crucibulum laeve</name>
    <dbReference type="NCBI Taxonomy" id="68775"/>
    <lineage>
        <taxon>Eukaryota</taxon>
        <taxon>Fungi</taxon>
        <taxon>Dikarya</taxon>
        <taxon>Basidiomycota</taxon>
        <taxon>Agaricomycotina</taxon>
        <taxon>Agaricomycetes</taxon>
        <taxon>Agaricomycetidae</taxon>
        <taxon>Agaricales</taxon>
        <taxon>Agaricineae</taxon>
        <taxon>Nidulariaceae</taxon>
        <taxon>Crucibulum</taxon>
    </lineage>
</organism>
<dbReference type="STRING" id="68775.A0A5C3M7E4"/>
<evidence type="ECO:0000313" key="3">
    <source>
        <dbReference type="Proteomes" id="UP000308652"/>
    </source>
</evidence>
<keyword evidence="3" id="KW-1185">Reference proteome</keyword>
<dbReference type="Proteomes" id="UP000308652">
    <property type="component" value="Unassembled WGS sequence"/>
</dbReference>
<protein>
    <submittedName>
        <fullName evidence="2">Uncharacterized protein</fullName>
    </submittedName>
</protein>
<evidence type="ECO:0000256" key="1">
    <source>
        <dbReference type="SAM" id="MobiDB-lite"/>
    </source>
</evidence>
<feature type="region of interest" description="Disordered" evidence="1">
    <location>
        <begin position="33"/>
        <end position="98"/>
    </location>
</feature>
<reference evidence="2 3" key="1">
    <citation type="journal article" date="2019" name="Nat. Ecol. Evol.">
        <title>Megaphylogeny resolves global patterns of mushroom evolution.</title>
        <authorList>
            <person name="Varga T."/>
            <person name="Krizsan K."/>
            <person name="Foldi C."/>
            <person name="Dima B."/>
            <person name="Sanchez-Garcia M."/>
            <person name="Sanchez-Ramirez S."/>
            <person name="Szollosi G.J."/>
            <person name="Szarkandi J.G."/>
            <person name="Papp V."/>
            <person name="Albert L."/>
            <person name="Andreopoulos W."/>
            <person name="Angelini C."/>
            <person name="Antonin V."/>
            <person name="Barry K.W."/>
            <person name="Bougher N.L."/>
            <person name="Buchanan P."/>
            <person name="Buyck B."/>
            <person name="Bense V."/>
            <person name="Catcheside P."/>
            <person name="Chovatia M."/>
            <person name="Cooper J."/>
            <person name="Damon W."/>
            <person name="Desjardin D."/>
            <person name="Finy P."/>
            <person name="Geml J."/>
            <person name="Haridas S."/>
            <person name="Hughes K."/>
            <person name="Justo A."/>
            <person name="Karasinski D."/>
            <person name="Kautmanova I."/>
            <person name="Kiss B."/>
            <person name="Kocsube S."/>
            <person name="Kotiranta H."/>
            <person name="LaButti K.M."/>
            <person name="Lechner B.E."/>
            <person name="Liimatainen K."/>
            <person name="Lipzen A."/>
            <person name="Lukacs Z."/>
            <person name="Mihaltcheva S."/>
            <person name="Morgado L.N."/>
            <person name="Niskanen T."/>
            <person name="Noordeloos M.E."/>
            <person name="Ohm R.A."/>
            <person name="Ortiz-Santana B."/>
            <person name="Ovrebo C."/>
            <person name="Racz N."/>
            <person name="Riley R."/>
            <person name="Savchenko A."/>
            <person name="Shiryaev A."/>
            <person name="Soop K."/>
            <person name="Spirin V."/>
            <person name="Szebenyi C."/>
            <person name="Tomsovsky M."/>
            <person name="Tulloss R.E."/>
            <person name="Uehling J."/>
            <person name="Grigoriev I.V."/>
            <person name="Vagvolgyi C."/>
            <person name="Papp T."/>
            <person name="Martin F.M."/>
            <person name="Miettinen O."/>
            <person name="Hibbett D.S."/>
            <person name="Nagy L.G."/>
        </authorList>
    </citation>
    <scope>NUCLEOTIDE SEQUENCE [LARGE SCALE GENOMIC DNA]</scope>
    <source>
        <strain evidence="2 3">CBS 166.37</strain>
    </source>
</reference>
<proteinExistence type="predicted"/>
<dbReference type="AlphaFoldDB" id="A0A5C3M7E4"/>
<feature type="compositionally biased region" description="Polar residues" evidence="1">
    <location>
        <begin position="116"/>
        <end position="126"/>
    </location>
</feature>
<sequence length="284" mass="31077">MTEYDYSPEGYERYMATQHRIANWVDHTEHYRPQFEPAAPGAPPGSVTQRPMYQSHDSHHRSHSGRQEQRPPPMDFGYNHYGHPPSPGGSSVSESYAYGPGSPGPMPYPGAVYPQQPMSHHSHQSPTYIMASPPPMPPYPSPYGYPAPAMGQPIMAGAPPGYVVLPPPGRHGRKMSVMSTSPQLSASALPTGSITMSPPMSQYGMSQYGGSPPTTPYSHPGTQAPLMAFQGMYAPTTAPTSNATTFMYAPQLPTGTYVQPQVMQQKVYDLGRLNKHRRSSRWSD</sequence>
<evidence type="ECO:0000313" key="2">
    <source>
        <dbReference type="EMBL" id="TFK41220.1"/>
    </source>
</evidence>
<feature type="compositionally biased region" description="Low complexity" evidence="1">
    <location>
        <begin position="88"/>
        <end position="98"/>
    </location>
</feature>
<dbReference type="OrthoDB" id="2976199at2759"/>